<dbReference type="Proteomes" id="UP000324222">
    <property type="component" value="Unassembled WGS sequence"/>
</dbReference>
<gene>
    <name evidence="1" type="ORF">E2C01_053521</name>
</gene>
<reference evidence="1 2" key="1">
    <citation type="submission" date="2019-05" db="EMBL/GenBank/DDBJ databases">
        <title>Another draft genome of Portunus trituberculatus and its Hox gene families provides insights of decapod evolution.</title>
        <authorList>
            <person name="Jeong J.-H."/>
            <person name="Song I."/>
            <person name="Kim S."/>
            <person name="Choi T."/>
            <person name="Kim D."/>
            <person name="Ryu S."/>
            <person name="Kim W."/>
        </authorList>
    </citation>
    <scope>NUCLEOTIDE SEQUENCE [LARGE SCALE GENOMIC DNA]</scope>
    <source>
        <tissue evidence="1">Muscle</tissue>
    </source>
</reference>
<organism evidence="1 2">
    <name type="scientific">Portunus trituberculatus</name>
    <name type="common">Swimming crab</name>
    <name type="synonym">Neptunus trituberculatus</name>
    <dbReference type="NCBI Taxonomy" id="210409"/>
    <lineage>
        <taxon>Eukaryota</taxon>
        <taxon>Metazoa</taxon>
        <taxon>Ecdysozoa</taxon>
        <taxon>Arthropoda</taxon>
        <taxon>Crustacea</taxon>
        <taxon>Multicrustacea</taxon>
        <taxon>Malacostraca</taxon>
        <taxon>Eumalacostraca</taxon>
        <taxon>Eucarida</taxon>
        <taxon>Decapoda</taxon>
        <taxon>Pleocyemata</taxon>
        <taxon>Brachyura</taxon>
        <taxon>Eubrachyura</taxon>
        <taxon>Portunoidea</taxon>
        <taxon>Portunidae</taxon>
        <taxon>Portuninae</taxon>
        <taxon>Portunus</taxon>
    </lineage>
</organism>
<sequence>MTSRCLPVSPLTLITFSPSQRRTKMLPWLIESRYQL</sequence>
<protein>
    <submittedName>
        <fullName evidence="1">Uncharacterized protein</fullName>
    </submittedName>
</protein>
<proteinExistence type="predicted"/>
<name>A0A5B7GHC3_PORTR</name>
<dbReference type="EMBL" id="VSRR010016620">
    <property type="protein sequence ID" value="MPC59501.1"/>
    <property type="molecule type" value="Genomic_DNA"/>
</dbReference>
<evidence type="ECO:0000313" key="1">
    <source>
        <dbReference type="EMBL" id="MPC59501.1"/>
    </source>
</evidence>
<dbReference type="AlphaFoldDB" id="A0A5B7GHC3"/>
<comment type="caution">
    <text evidence="1">The sequence shown here is derived from an EMBL/GenBank/DDBJ whole genome shotgun (WGS) entry which is preliminary data.</text>
</comment>
<accession>A0A5B7GHC3</accession>
<keyword evidence="2" id="KW-1185">Reference proteome</keyword>
<evidence type="ECO:0000313" key="2">
    <source>
        <dbReference type="Proteomes" id="UP000324222"/>
    </source>
</evidence>